<organism evidence="1">
    <name type="scientific">Ackermannviridae sp</name>
    <dbReference type="NCBI Taxonomy" id="2831612"/>
    <lineage>
        <taxon>Viruses</taxon>
        <taxon>Duplodnaviria</taxon>
        <taxon>Heunggongvirae</taxon>
        <taxon>Uroviricota</taxon>
        <taxon>Caudoviricetes</taxon>
        <taxon>Pantevenvirales</taxon>
        <taxon>Ackermannviridae</taxon>
    </lineage>
</organism>
<evidence type="ECO:0000313" key="1">
    <source>
        <dbReference type="EMBL" id="DAG97962.1"/>
    </source>
</evidence>
<protein>
    <submittedName>
        <fullName evidence="1">Uncharacterized protein</fullName>
    </submittedName>
</protein>
<proteinExistence type="predicted"/>
<dbReference type="EMBL" id="BK035393">
    <property type="protein sequence ID" value="DAG97962.1"/>
    <property type="molecule type" value="Genomic_DNA"/>
</dbReference>
<reference evidence="1" key="1">
    <citation type="journal article" date="2021" name="Proc. Natl. Acad. Sci. U.S.A.">
        <title>A Catalog of Tens of Thousands of Viruses from Human Metagenomes Reveals Hidden Associations with Chronic Diseases.</title>
        <authorList>
            <person name="Tisza M.J."/>
            <person name="Buck C.B."/>
        </authorList>
    </citation>
    <scope>NUCLEOTIDE SEQUENCE</scope>
    <source>
        <strain evidence="1">CtASH1</strain>
    </source>
</reference>
<name>A0A8S5VTN1_9CAUD</name>
<sequence>MISPVPVEYASFDAKILNVTLQKIYSYIQDMSNNGEDDELSVDAYEFEQLEKSHRLLWNLSQVMSQFSNEDKVNELIKVCDNHISDLDTMLETEQSVEVIESIKKNKKSWERQKSHVEAVKLLFKY</sequence>
<accession>A0A8S5VTN1</accession>